<keyword evidence="2" id="KW-1185">Reference proteome</keyword>
<dbReference type="RefSeq" id="WP_157325109.1">
    <property type="nucleotide sequence ID" value="NZ_WSEM01000034.1"/>
</dbReference>
<protein>
    <submittedName>
        <fullName evidence="1">Bacteriocin maturation protein</fullName>
    </submittedName>
</protein>
<gene>
    <name evidence="1" type="ORF">GON05_31905</name>
</gene>
<dbReference type="Gene3D" id="3.40.50.720">
    <property type="entry name" value="NAD(P)-binding Rossmann-like Domain"/>
    <property type="match status" value="1"/>
</dbReference>
<evidence type="ECO:0000313" key="2">
    <source>
        <dbReference type="Proteomes" id="UP000467637"/>
    </source>
</evidence>
<name>A0ABW9UI79_9BACL</name>
<reference evidence="1 2" key="1">
    <citation type="submission" date="2019-12" db="EMBL/GenBank/DDBJ databases">
        <authorList>
            <person name="Huq M.A."/>
        </authorList>
    </citation>
    <scope>NUCLEOTIDE SEQUENCE [LARGE SCALE GENOMIC DNA]</scope>
    <source>
        <strain evidence="1 2">MAH-34</strain>
    </source>
</reference>
<sequence>MTKFKPNVLAIGSGPFLISLISALLASGMPKIHVLVSGSVPTDRQRMLNLAARTRNIDPEITIEEVALEKEGDHGWREALRPFDAILYISQEGNIEELRFLHAICREERKLFLPGVGLQQAGLAGPLVHPDDKGGWESAFRSIHESAIYKDPQRYTFSSTAGAMLANVIVFHLLQKMTGALDAEQSNQFFLLNLETLEGKWHSFMPHPLVSGRVAAEWIHDFELQLERRSSQIDGGLLPYFGRLTSAESGVFHLWEEGDLKQLPLAQCRVQAVDPLSAGPARLLTDIICADMTHEGARREAGLTGIEAYVSRMAGLLVQEECIGVGAGETFAEGIGRGLQKSLAELLDKRHAHQLPSVFRVQLSTIEDQHCRFYLQALTTMTGAPMIGLGEEVCGFPVMWVGTSDRWYGCAGLNVTLALRAALQQALMEAQNKLACPTSNVLEVPAVQLAEQLPFIVEIPACDLTLNTDVLQSAIQVLERNHKQLLVLDLAVKSFLKEGLAGVFGVLLRSNGKKRPRI</sequence>
<proteinExistence type="predicted"/>
<accession>A0ABW9UI79</accession>
<organism evidence="1 2">
    <name type="scientific">Paenibacillus anseongense</name>
    <dbReference type="NCBI Taxonomy" id="2682845"/>
    <lineage>
        <taxon>Bacteria</taxon>
        <taxon>Bacillati</taxon>
        <taxon>Bacillota</taxon>
        <taxon>Bacilli</taxon>
        <taxon>Bacillales</taxon>
        <taxon>Paenibacillaceae</taxon>
        <taxon>Paenibacillus</taxon>
    </lineage>
</organism>
<dbReference type="Proteomes" id="UP000467637">
    <property type="component" value="Unassembled WGS sequence"/>
</dbReference>
<evidence type="ECO:0000313" key="1">
    <source>
        <dbReference type="EMBL" id="MVQ39206.1"/>
    </source>
</evidence>
<comment type="caution">
    <text evidence="1">The sequence shown here is derived from an EMBL/GenBank/DDBJ whole genome shotgun (WGS) entry which is preliminary data.</text>
</comment>
<dbReference type="EMBL" id="WSEM01000034">
    <property type="protein sequence ID" value="MVQ39206.1"/>
    <property type="molecule type" value="Genomic_DNA"/>
</dbReference>